<proteinExistence type="inferred from homology"/>
<keyword evidence="4" id="KW-0326">Glycosidase</keyword>
<dbReference type="PIRSF" id="PIRSF016202">
    <property type="entry name" value="PH1107"/>
    <property type="match status" value="1"/>
</dbReference>
<evidence type="ECO:0000313" key="5">
    <source>
        <dbReference type="Proteomes" id="UP000601108"/>
    </source>
</evidence>
<keyword evidence="2" id="KW-0808">Transferase</keyword>
<dbReference type="Gene3D" id="2.115.10.20">
    <property type="entry name" value="Glycosyl hydrolase domain, family 43"/>
    <property type="match status" value="1"/>
</dbReference>
<comment type="similarity">
    <text evidence="3">Belongs to the glycosyl hydrolase 130 family.</text>
</comment>
<dbReference type="RefSeq" id="WP_027414064.1">
    <property type="nucleotide sequence ID" value="NZ_BMWS01000005.1"/>
</dbReference>
<evidence type="ECO:0000256" key="3">
    <source>
        <dbReference type="ARBA" id="ARBA00024356"/>
    </source>
</evidence>
<dbReference type="InterPro" id="IPR007184">
    <property type="entry name" value="Mannoside_phosphorylase"/>
</dbReference>
<keyword evidence="5" id="KW-1185">Reference proteome</keyword>
<evidence type="ECO:0000256" key="2">
    <source>
        <dbReference type="ARBA" id="ARBA00022679"/>
    </source>
</evidence>
<dbReference type="Proteomes" id="UP000601108">
    <property type="component" value="Unassembled WGS sequence"/>
</dbReference>
<keyword evidence="4" id="KW-0378">Hydrolase</keyword>
<dbReference type="InterPro" id="IPR023296">
    <property type="entry name" value="Glyco_hydro_beta-prop_sf"/>
</dbReference>
<sequence>MISIKKEGIILSETDLDFENDGVLNPAIIQEGNTVHILYRAVRRGNYSTIGYAKLEGPLKVVERKKEPLIIPTTDDEIHGIEDPRIIKIDNIYYLTYCAYDGINALGSLATSTDLIHFEKHGVIVPLVTYKEFYKLAECGGHLNEKYKRFHIHNNIEKNPNKESLLWDKNLIFFPRTIEGKLTFLHRIRPDIQIVSVKNIKELTKEFWEDYLLHFNEHILMTSKHEHEIGYIGGGCPPIETKAGWLIIYHGVHDTSEGYVYSACAALLDLRDPPKELSRLPYPLFKPELPWELTGYVNNVVFPTGTALFDGRLYIYYGAADKRIAVASVDLEELITELLHFKI</sequence>
<dbReference type="GO" id="GO:0016798">
    <property type="term" value="F:hydrolase activity, acting on glycosyl bonds"/>
    <property type="evidence" value="ECO:0007669"/>
    <property type="project" value="UniProtKB-KW"/>
</dbReference>
<gene>
    <name evidence="4" type="ORF">GCM10007384_11250</name>
</gene>
<accession>A0A918N1I8</accession>
<organism evidence="4 5">
    <name type="scientific">Aquimarina muelleri</name>
    <dbReference type="NCBI Taxonomy" id="279356"/>
    <lineage>
        <taxon>Bacteria</taxon>
        <taxon>Pseudomonadati</taxon>
        <taxon>Bacteroidota</taxon>
        <taxon>Flavobacteriia</taxon>
        <taxon>Flavobacteriales</taxon>
        <taxon>Flavobacteriaceae</taxon>
        <taxon>Aquimarina</taxon>
    </lineage>
</organism>
<evidence type="ECO:0000256" key="1">
    <source>
        <dbReference type="ARBA" id="ARBA00022676"/>
    </source>
</evidence>
<name>A0A918N1I8_9FLAO</name>
<reference evidence="4 5" key="1">
    <citation type="journal article" date="2014" name="Int. J. Syst. Evol. Microbiol.">
        <title>Complete genome sequence of Corynebacterium casei LMG S-19264T (=DSM 44701T), isolated from a smear-ripened cheese.</title>
        <authorList>
            <consortium name="US DOE Joint Genome Institute (JGI-PGF)"/>
            <person name="Walter F."/>
            <person name="Albersmeier A."/>
            <person name="Kalinowski J."/>
            <person name="Ruckert C."/>
        </authorList>
    </citation>
    <scope>NUCLEOTIDE SEQUENCE [LARGE SCALE GENOMIC DNA]</scope>
    <source>
        <strain evidence="4 5">KCTC 12285</strain>
    </source>
</reference>
<dbReference type="GO" id="GO:0016757">
    <property type="term" value="F:glycosyltransferase activity"/>
    <property type="evidence" value="ECO:0007669"/>
    <property type="project" value="UniProtKB-KW"/>
</dbReference>
<evidence type="ECO:0000313" key="4">
    <source>
        <dbReference type="EMBL" id="GGX11197.1"/>
    </source>
</evidence>
<dbReference type="SUPFAM" id="SSF75005">
    <property type="entry name" value="Arabinanase/levansucrase/invertase"/>
    <property type="match status" value="1"/>
</dbReference>
<dbReference type="EMBL" id="BMWS01000005">
    <property type="protein sequence ID" value="GGX11197.1"/>
    <property type="molecule type" value="Genomic_DNA"/>
</dbReference>
<dbReference type="AlphaFoldDB" id="A0A918N1I8"/>
<keyword evidence="1" id="KW-0328">Glycosyltransferase</keyword>
<protein>
    <submittedName>
        <fullName evidence="4">Glycosidase</fullName>
    </submittedName>
</protein>
<comment type="caution">
    <text evidence="4">The sequence shown here is derived from an EMBL/GenBank/DDBJ whole genome shotgun (WGS) entry which is preliminary data.</text>
</comment>
<dbReference type="PANTHER" id="PTHR34106">
    <property type="entry name" value="GLYCOSIDASE"/>
    <property type="match status" value="1"/>
</dbReference>
<dbReference type="CDD" id="cd18614">
    <property type="entry name" value="GH130"/>
    <property type="match status" value="1"/>
</dbReference>
<dbReference type="Pfam" id="PF04041">
    <property type="entry name" value="Glyco_hydro_130"/>
    <property type="match status" value="1"/>
</dbReference>
<dbReference type="PANTHER" id="PTHR34106:SF5">
    <property type="entry name" value="GLYCOSIDASE"/>
    <property type="match status" value="1"/>
</dbReference>